<dbReference type="InterPro" id="IPR030842">
    <property type="entry name" value="TF_NusA_bacterial"/>
</dbReference>
<dbReference type="Gene3D" id="3.30.300.20">
    <property type="match status" value="2"/>
</dbReference>
<dbReference type="Gene3D" id="3.30.1480.10">
    <property type="entry name" value="NusA, N-terminal domain"/>
    <property type="match status" value="1"/>
</dbReference>
<dbReference type="CDD" id="cd02134">
    <property type="entry name" value="KH-II_NusA_rpt1"/>
    <property type="match status" value="1"/>
</dbReference>
<evidence type="ECO:0000256" key="5">
    <source>
        <dbReference type="ARBA" id="ARBA00023015"/>
    </source>
</evidence>
<dbReference type="SUPFAM" id="SSF69705">
    <property type="entry name" value="Transcription factor NusA, N-terminal domain"/>
    <property type="match status" value="1"/>
</dbReference>
<dbReference type="GO" id="GO:0003700">
    <property type="term" value="F:DNA-binding transcription factor activity"/>
    <property type="evidence" value="ECO:0007669"/>
    <property type="project" value="InterPro"/>
</dbReference>
<gene>
    <name evidence="7 10" type="primary">nusA</name>
    <name evidence="10" type="ORF">FYJ74_03725</name>
</gene>
<dbReference type="SUPFAM" id="SSF50249">
    <property type="entry name" value="Nucleic acid-binding proteins"/>
    <property type="match status" value="1"/>
</dbReference>
<evidence type="ECO:0000256" key="6">
    <source>
        <dbReference type="ARBA" id="ARBA00023163"/>
    </source>
</evidence>
<reference evidence="10 11" key="1">
    <citation type="submission" date="2019-08" db="EMBL/GenBank/DDBJ databases">
        <title>In-depth cultivation of the pig gut microbiome towards novel bacterial diversity and tailored functional studies.</title>
        <authorList>
            <person name="Wylensek D."/>
            <person name="Hitch T.C.A."/>
            <person name="Clavel T."/>
        </authorList>
    </citation>
    <scope>NUCLEOTIDE SEQUENCE [LARGE SCALE GENOMIC DNA]</scope>
    <source>
        <strain evidence="10 11">SM-530-WT-4B</strain>
    </source>
</reference>
<evidence type="ECO:0000256" key="1">
    <source>
        <dbReference type="ARBA" id="ARBA00022472"/>
    </source>
</evidence>
<dbReference type="InterPro" id="IPR009019">
    <property type="entry name" value="KH_sf_prok-type"/>
</dbReference>
<evidence type="ECO:0000256" key="3">
    <source>
        <dbReference type="ARBA" id="ARBA00022814"/>
    </source>
</evidence>
<dbReference type="GO" id="GO:0003723">
    <property type="term" value="F:RNA binding"/>
    <property type="evidence" value="ECO:0007669"/>
    <property type="project" value="UniProtKB-UniRule"/>
</dbReference>
<dbReference type="GO" id="GO:0005829">
    <property type="term" value="C:cytosol"/>
    <property type="evidence" value="ECO:0007669"/>
    <property type="project" value="TreeGrafter"/>
</dbReference>
<dbReference type="FunFam" id="3.30.300.20:FF:000005">
    <property type="entry name" value="Transcription termination/antitermination protein NusA"/>
    <property type="match status" value="1"/>
</dbReference>
<dbReference type="HAMAP" id="MF_00945_B">
    <property type="entry name" value="NusA_B"/>
    <property type="match status" value="1"/>
</dbReference>
<evidence type="ECO:0000256" key="8">
    <source>
        <dbReference type="SAM" id="MobiDB-lite"/>
    </source>
</evidence>
<dbReference type="RefSeq" id="WP_154528259.1">
    <property type="nucleotide sequence ID" value="NZ_JAXDZJ010000196.1"/>
</dbReference>
<dbReference type="Pfam" id="PF08529">
    <property type="entry name" value="NusA_N"/>
    <property type="match status" value="1"/>
</dbReference>
<dbReference type="PANTHER" id="PTHR22648:SF0">
    <property type="entry name" value="TRANSCRIPTION TERMINATION_ANTITERMINATION PROTEIN NUSA"/>
    <property type="match status" value="1"/>
</dbReference>
<evidence type="ECO:0000259" key="9">
    <source>
        <dbReference type="SMART" id="SM00316"/>
    </source>
</evidence>
<dbReference type="SUPFAM" id="SSF54814">
    <property type="entry name" value="Prokaryotic type KH domain (KH-domain type II)"/>
    <property type="match status" value="2"/>
</dbReference>
<dbReference type="NCBIfam" id="TIGR01953">
    <property type="entry name" value="NusA"/>
    <property type="match status" value="1"/>
</dbReference>
<evidence type="ECO:0000256" key="7">
    <source>
        <dbReference type="HAMAP-Rule" id="MF_00945"/>
    </source>
</evidence>
<dbReference type="CDD" id="cd04455">
    <property type="entry name" value="S1_NusA"/>
    <property type="match status" value="1"/>
</dbReference>
<feature type="region of interest" description="Disordered" evidence="8">
    <location>
        <begin position="344"/>
        <end position="364"/>
    </location>
</feature>
<dbReference type="Proteomes" id="UP000473699">
    <property type="component" value="Unassembled WGS sequence"/>
</dbReference>
<comment type="caution">
    <text evidence="10">The sequence shown here is derived from an EMBL/GenBank/DDBJ whole genome shotgun (WGS) entry which is preliminary data.</text>
</comment>
<protein>
    <recommendedName>
        <fullName evidence="7">Transcription termination/antitermination protein NusA</fullName>
    </recommendedName>
</protein>
<dbReference type="SMART" id="SM00316">
    <property type="entry name" value="S1"/>
    <property type="match status" value="1"/>
</dbReference>
<evidence type="ECO:0000256" key="4">
    <source>
        <dbReference type="ARBA" id="ARBA00022884"/>
    </source>
</evidence>
<dbReference type="InterPro" id="IPR025249">
    <property type="entry name" value="TF_NusA_KH_1st"/>
</dbReference>
<dbReference type="CDD" id="cd22529">
    <property type="entry name" value="KH-II_NusA_rpt2"/>
    <property type="match status" value="1"/>
</dbReference>
<organism evidence="10 11">
    <name type="scientific">Pyramidobacter porci</name>
    <dbReference type="NCBI Taxonomy" id="2605789"/>
    <lineage>
        <taxon>Bacteria</taxon>
        <taxon>Thermotogati</taxon>
        <taxon>Synergistota</taxon>
        <taxon>Synergistia</taxon>
        <taxon>Synergistales</taxon>
        <taxon>Dethiosulfovibrionaceae</taxon>
        <taxon>Pyramidobacter</taxon>
    </lineage>
</organism>
<accession>A0A6L5YC89</accession>
<dbReference type="Pfam" id="PF13184">
    <property type="entry name" value="KH_NusA_1st"/>
    <property type="match status" value="1"/>
</dbReference>
<keyword evidence="6 7" id="KW-0804">Transcription</keyword>
<dbReference type="InterPro" id="IPR058582">
    <property type="entry name" value="KH_NusA_2nd"/>
</dbReference>
<dbReference type="InterPro" id="IPR012340">
    <property type="entry name" value="NA-bd_OB-fold"/>
</dbReference>
<dbReference type="PANTHER" id="PTHR22648">
    <property type="entry name" value="TRANSCRIPTION TERMINATION FACTOR NUSA"/>
    <property type="match status" value="1"/>
</dbReference>
<dbReference type="GO" id="GO:0006353">
    <property type="term" value="P:DNA-templated transcription termination"/>
    <property type="evidence" value="ECO:0007669"/>
    <property type="project" value="UniProtKB-UniRule"/>
</dbReference>
<dbReference type="PROSITE" id="PS50084">
    <property type="entry name" value="KH_TYPE_1"/>
    <property type="match status" value="1"/>
</dbReference>
<proteinExistence type="inferred from homology"/>
<dbReference type="InterPro" id="IPR010213">
    <property type="entry name" value="TF_NusA"/>
</dbReference>
<keyword evidence="2 7" id="KW-0963">Cytoplasm</keyword>
<name>A0A6L5YC89_9BACT</name>
<comment type="subcellular location">
    <subcellularLocation>
        <location evidence="7">Cytoplasm</location>
    </subcellularLocation>
</comment>
<dbReference type="EMBL" id="VUNH01000003">
    <property type="protein sequence ID" value="MST55152.1"/>
    <property type="molecule type" value="Genomic_DNA"/>
</dbReference>
<keyword evidence="11" id="KW-1185">Reference proteome</keyword>
<dbReference type="GO" id="GO:0031564">
    <property type="term" value="P:transcription antitermination"/>
    <property type="evidence" value="ECO:0007669"/>
    <property type="project" value="UniProtKB-UniRule"/>
</dbReference>
<evidence type="ECO:0000256" key="2">
    <source>
        <dbReference type="ARBA" id="ARBA00022490"/>
    </source>
</evidence>
<evidence type="ECO:0000313" key="10">
    <source>
        <dbReference type="EMBL" id="MST55152.1"/>
    </source>
</evidence>
<comment type="similarity">
    <text evidence="7">Belongs to the NusA family.</text>
</comment>
<keyword evidence="5 7" id="KW-0805">Transcription regulation</keyword>
<keyword evidence="3 7" id="KW-0889">Transcription antitermination</keyword>
<dbReference type="FunFam" id="3.30.300.20:FF:000002">
    <property type="entry name" value="Transcription termination/antitermination protein NusA"/>
    <property type="match status" value="1"/>
</dbReference>
<keyword evidence="4 7" id="KW-0694">RNA-binding</keyword>
<comment type="function">
    <text evidence="7">Participates in both transcription termination and antitermination.</text>
</comment>
<sequence length="364" mass="39602">MELGVDFLGALKQLGEERGLSEEVILASIEAALALAYRKFKDGKFDPVVAIDRTTGSVSIFDVRRAVDSEAHSDSEISLGEARALGYPDVQEGDSVKVPVLEHPKSFGRIAAQTARQVITQRLKDAEREIVYNEFNDKIGDLITATIFKAENDQILVRLSERSEAVLPREERIAGEVYTPGESKKFFLLDVRQTGRGPRIVVSRTHPGLLRKLLELEIPEIHDGTVEIKGIVREAGARAKVAVASTDPAVDSVGACVGNSGARIRSISADLCDEKIDIIVWNEDPLEFIRNALSPARVTSVEAVEGQDRTAKVYAPADQLSLAIGKAGQNVRLAARLTGWKVDINTDTGDAPAGKPETEERERA</sequence>
<dbReference type="AlphaFoldDB" id="A0A6L5YC89"/>
<dbReference type="InterPro" id="IPR015946">
    <property type="entry name" value="KH_dom-like_a/b"/>
</dbReference>
<evidence type="ECO:0000313" key="11">
    <source>
        <dbReference type="Proteomes" id="UP000473699"/>
    </source>
</evidence>
<dbReference type="InterPro" id="IPR003029">
    <property type="entry name" value="S1_domain"/>
</dbReference>
<dbReference type="Pfam" id="PF26594">
    <property type="entry name" value="KH_NusA_2nd"/>
    <property type="match status" value="1"/>
</dbReference>
<feature type="domain" description="S1 motif" evidence="9">
    <location>
        <begin position="138"/>
        <end position="205"/>
    </location>
</feature>
<dbReference type="InterPro" id="IPR036555">
    <property type="entry name" value="NusA_N_sf"/>
</dbReference>
<dbReference type="Gene3D" id="2.40.50.140">
    <property type="entry name" value="Nucleic acid-binding proteins"/>
    <property type="match status" value="1"/>
</dbReference>
<comment type="subunit">
    <text evidence="7">Monomer. Binds directly to the core enzyme of the DNA-dependent RNA polymerase and to nascent RNA.</text>
</comment>
<keyword evidence="1 7" id="KW-0806">Transcription termination</keyword>
<dbReference type="InterPro" id="IPR013735">
    <property type="entry name" value="TF_NusA_N"/>
</dbReference>